<organism evidence="4 5">
    <name type="scientific">Acinetobacter shaoyimingii</name>
    <dbReference type="NCBI Taxonomy" id="2715164"/>
    <lineage>
        <taxon>Bacteria</taxon>
        <taxon>Pseudomonadati</taxon>
        <taxon>Pseudomonadota</taxon>
        <taxon>Gammaproteobacteria</taxon>
        <taxon>Moraxellales</taxon>
        <taxon>Moraxellaceae</taxon>
        <taxon>Acinetobacter</taxon>
    </lineage>
</organism>
<accession>A0A6G8RRZ2</accession>
<feature type="domain" description="N-acetyltransferase" evidence="3">
    <location>
        <begin position="3"/>
        <end position="167"/>
    </location>
</feature>
<dbReference type="Proteomes" id="UP000502297">
    <property type="component" value="Chromosome"/>
</dbReference>
<dbReference type="CDD" id="cd04301">
    <property type="entry name" value="NAT_SF"/>
    <property type="match status" value="1"/>
</dbReference>
<evidence type="ECO:0000313" key="4">
    <source>
        <dbReference type="EMBL" id="QIO04590.1"/>
    </source>
</evidence>
<sequence length="173" mass="19649">MSYCIRPAEFQDLQSIQTLYNHEVLNGMATWNSEAKDLAHFNAWFQQLRQNHFPLFVIETEQSHEIIGFADYSTFRAITGFSNTVEHSVFIAPQYAGLGVGTKLLKHLIAHAKAQGLHIMVAAIDHENIGSIRLHEKLGFKQTGYMPEVGQKFGKWRDLVLMQLCLSDSSKLE</sequence>
<dbReference type="InterPro" id="IPR016181">
    <property type="entry name" value="Acyl_CoA_acyltransferase"/>
</dbReference>
<evidence type="ECO:0000313" key="5">
    <source>
        <dbReference type="Proteomes" id="UP000502297"/>
    </source>
</evidence>
<evidence type="ECO:0000256" key="2">
    <source>
        <dbReference type="ARBA" id="ARBA00023315"/>
    </source>
</evidence>
<keyword evidence="2" id="KW-0012">Acyltransferase</keyword>
<gene>
    <name evidence="4" type="ORF">G8E00_00755</name>
</gene>
<dbReference type="KEGG" id="asha:G8E00_00755"/>
<dbReference type="AlphaFoldDB" id="A0A6G8RRZ2"/>
<dbReference type="PROSITE" id="PS51186">
    <property type="entry name" value="GNAT"/>
    <property type="match status" value="1"/>
</dbReference>
<evidence type="ECO:0000256" key="1">
    <source>
        <dbReference type="ARBA" id="ARBA00022679"/>
    </source>
</evidence>
<dbReference type="PANTHER" id="PTHR43072:SF23">
    <property type="entry name" value="UPF0039 PROTEIN C11D3.02C"/>
    <property type="match status" value="1"/>
</dbReference>
<dbReference type="Gene3D" id="3.40.630.30">
    <property type="match status" value="1"/>
</dbReference>
<keyword evidence="1 4" id="KW-0808">Transferase</keyword>
<dbReference type="EMBL" id="CP049801">
    <property type="protein sequence ID" value="QIO04590.1"/>
    <property type="molecule type" value="Genomic_DNA"/>
</dbReference>
<proteinExistence type="predicted"/>
<dbReference type="PANTHER" id="PTHR43072">
    <property type="entry name" value="N-ACETYLTRANSFERASE"/>
    <property type="match status" value="1"/>
</dbReference>
<name>A0A6G8RRZ2_9GAMM</name>
<dbReference type="SUPFAM" id="SSF55729">
    <property type="entry name" value="Acyl-CoA N-acyltransferases (Nat)"/>
    <property type="match status" value="1"/>
</dbReference>
<keyword evidence="5" id="KW-1185">Reference proteome</keyword>
<dbReference type="RefSeq" id="WP_166221336.1">
    <property type="nucleotide sequence ID" value="NZ_CP049801.1"/>
</dbReference>
<dbReference type="GO" id="GO:0016747">
    <property type="term" value="F:acyltransferase activity, transferring groups other than amino-acyl groups"/>
    <property type="evidence" value="ECO:0007669"/>
    <property type="project" value="InterPro"/>
</dbReference>
<protein>
    <submittedName>
        <fullName evidence="4">N-acetyltransferase</fullName>
    </submittedName>
</protein>
<dbReference type="Pfam" id="PF00583">
    <property type="entry name" value="Acetyltransf_1"/>
    <property type="match status" value="1"/>
</dbReference>
<dbReference type="InterPro" id="IPR000182">
    <property type="entry name" value="GNAT_dom"/>
</dbReference>
<reference evidence="4 5" key="1">
    <citation type="submission" date="2020-03" db="EMBL/GenBank/DDBJ databases">
        <authorList>
            <person name="Zhu W."/>
        </authorList>
    </citation>
    <scope>NUCLEOTIDE SEQUENCE [LARGE SCALE GENOMIC DNA]</scope>
    <source>
        <strain evidence="4 5">323-1</strain>
    </source>
</reference>
<evidence type="ECO:0000259" key="3">
    <source>
        <dbReference type="PROSITE" id="PS51186"/>
    </source>
</evidence>